<dbReference type="RefSeq" id="WP_117329983.1">
    <property type="nucleotide sequence ID" value="NZ_QUWK01000005.1"/>
</dbReference>
<dbReference type="Pfam" id="PF02625">
    <property type="entry name" value="XdhC_CoxI"/>
    <property type="match status" value="1"/>
</dbReference>
<dbReference type="PANTHER" id="PTHR30388">
    <property type="entry name" value="ALDEHYDE OXIDOREDUCTASE MOLYBDENUM COFACTOR ASSEMBLY PROTEIN"/>
    <property type="match status" value="1"/>
</dbReference>
<dbReference type="Pfam" id="PF13478">
    <property type="entry name" value="XdhC_C"/>
    <property type="match status" value="1"/>
</dbReference>
<dbReference type="PANTHER" id="PTHR30388:SF6">
    <property type="entry name" value="XANTHINE DEHYDROGENASE SUBUNIT A-RELATED"/>
    <property type="match status" value="1"/>
</dbReference>
<gene>
    <name evidence="3" type="ORF">DYP60_05995</name>
</gene>
<sequence length="600" mass="65317">MKHTVFEVAAYLSEHKEEFVYATIIKTEGSTSRSQGSMVIDTKGRITGTVGGGELEAYVLSQSLNLISADEAYRYIHFTVQTEDEVSVGVVYLFLLHCTREEDWKAFIGFRRWESYELDHVFGLQMQPSVTLLGLCEGGATIGDVHPTFLSYAQEALNKKTSTLIDTGSWTCHLSLPVNYHNLLLIGGGHVNQAIAELAHFVGIPTQVVETREDFATEDLFTFSKKREVAPTLAEALNNIETNEYTACIIASHAFGPETTKLLLRRNIAYLGVLGSRHKAKKLLASLSLEQKDLKRLHCPIGLDIGTETPQEIALSVLSEVMKVFNNRSGQSLKHQANKMIVVRGGGDLATGVILRLFRAGYYVLVLETEQPTVIRRTVSIAQAIYSGTVVIEGVKASRCNDLKDAYTKLDAGIIPVLVDPKGEQIKRIKPVCVVDAIMAKKNIGTKITDAPLVIALGPGFVAKQDCDLVIETMRGHSLARILSEGSAMANTGTPGVIEGFGKERVIHSPAEGIFNSDHQIGDMVKQGEVIAKVGDVDVIATIDGKLRGLLNNGLKVPQHFKIADIDPRGERSDHLTVSEKAMAIGGAVLEAIDGFLSRA</sequence>
<name>A0A372MHC3_9SPIR</name>
<reference evidence="3 4" key="2">
    <citation type="submission" date="2018-09" db="EMBL/GenBank/DDBJ databases">
        <title>Genome of Sphaerochaeta halotolerans strain 4-11.</title>
        <authorList>
            <person name="Nazina T.N."/>
            <person name="Sokolova D.S."/>
        </authorList>
    </citation>
    <scope>NUCLEOTIDE SEQUENCE [LARGE SCALE GENOMIC DNA]</scope>
    <source>
        <strain evidence="3 4">4-11</strain>
    </source>
</reference>
<evidence type="ECO:0000313" key="4">
    <source>
        <dbReference type="Proteomes" id="UP000264002"/>
    </source>
</evidence>
<dbReference type="EMBL" id="QUWK01000005">
    <property type="protein sequence ID" value="RFU95175.1"/>
    <property type="molecule type" value="Genomic_DNA"/>
</dbReference>
<protein>
    <submittedName>
        <fullName evidence="3">EF2563 family selenium-dependent molybdenum hydroxylase system protein</fullName>
    </submittedName>
</protein>
<accession>A0A372MHC3</accession>
<dbReference type="InterPro" id="IPR052698">
    <property type="entry name" value="MoCofactor_Util/Proc"/>
</dbReference>
<proteinExistence type="predicted"/>
<evidence type="ECO:0000259" key="2">
    <source>
        <dbReference type="Pfam" id="PF13478"/>
    </source>
</evidence>
<comment type="caution">
    <text evidence="3">The sequence shown here is derived from an EMBL/GenBank/DDBJ whole genome shotgun (WGS) entry which is preliminary data.</text>
</comment>
<keyword evidence="4" id="KW-1185">Reference proteome</keyword>
<dbReference type="InterPro" id="IPR003777">
    <property type="entry name" value="XdhC_CoxI"/>
</dbReference>
<feature type="domain" description="XdhC- CoxI" evidence="1">
    <location>
        <begin position="14"/>
        <end position="71"/>
    </location>
</feature>
<organism evidence="3 4">
    <name type="scientific">Sphaerochaeta halotolerans</name>
    <dbReference type="NCBI Taxonomy" id="2293840"/>
    <lineage>
        <taxon>Bacteria</taxon>
        <taxon>Pseudomonadati</taxon>
        <taxon>Spirochaetota</taxon>
        <taxon>Spirochaetia</taxon>
        <taxon>Spirochaetales</taxon>
        <taxon>Sphaerochaetaceae</taxon>
        <taxon>Sphaerochaeta</taxon>
    </lineage>
</organism>
<reference evidence="4" key="1">
    <citation type="submission" date="2018-08" db="EMBL/GenBank/DDBJ databases">
        <authorList>
            <person name="Grouzdev D.S."/>
            <person name="Krutkina M.S."/>
        </authorList>
    </citation>
    <scope>NUCLEOTIDE SEQUENCE [LARGE SCALE GENOMIC DNA]</scope>
    <source>
        <strain evidence="4">4-11</strain>
    </source>
</reference>
<dbReference type="Proteomes" id="UP000264002">
    <property type="component" value="Unassembled WGS sequence"/>
</dbReference>
<dbReference type="InterPro" id="IPR017695">
    <property type="entry name" value="Se-dep_Mo_hydrolase_YqeB"/>
</dbReference>
<dbReference type="Gene3D" id="3.40.50.720">
    <property type="entry name" value="NAD(P)-binding Rossmann-like Domain"/>
    <property type="match status" value="1"/>
</dbReference>
<feature type="domain" description="XdhC Rossmann" evidence="2">
    <location>
        <begin position="183"/>
        <end position="321"/>
    </location>
</feature>
<dbReference type="NCBIfam" id="TIGR03309">
    <property type="entry name" value="matur_yqeB"/>
    <property type="match status" value="1"/>
</dbReference>
<dbReference type="AlphaFoldDB" id="A0A372MHC3"/>
<evidence type="ECO:0000259" key="1">
    <source>
        <dbReference type="Pfam" id="PF02625"/>
    </source>
</evidence>
<evidence type="ECO:0000313" key="3">
    <source>
        <dbReference type="EMBL" id="RFU95175.1"/>
    </source>
</evidence>
<dbReference type="InterPro" id="IPR027051">
    <property type="entry name" value="XdhC_Rossmann_dom"/>
</dbReference>